<dbReference type="GO" id="GO:0000160">
    <property type="term" value="P:phosphorelay signal transduction system"/>
    <property type="evidence" value="ECO:0007669"/>
    <property type="project" value="InterPro"/>
</dbReference>
<dbReference type="SUPFAM" id="SSF54211">
    <property type="entry name" value="Ribosomal protein S5 domain 2-like"/>
    <property type="match status" value="1"/>
</dbReference>
<evidence type="ECO:0000313" key="15">
    <source>
        <dbReference type="Proteomes" id="UP000539642"/>
    </source>
</evidence>
<feature type="active site" evidence="8 11">
    <location>
        <position position="624"/>
    </location>
</feature>
<dbReference type="InterPro" id="IPR054594">
    <property type="entry name" value="Lon_lid"/>
</dbReference>
<dbReference type="RefSeq" id="WP_183350747.1">
    <property type="nucleotide sequence ID" value="NZ_JACHEO010000010.1"/>
</dbReference>
<evidence type="ECO:0000256" key="8">
    <source>
        <dbReference type="PIRSR" id="PIRSR001174-1"/>
    </source>
</evidence>
<dbReference type="GO" id="GO:0006508">
    <property type="term" value="P:proteolysis"/>
    <property type="evidence" value="ECO:0007669"/>
    <property type="project" value="UniProtKB-KW"/>
</dbReference>
<dbReference type="InterPro" id="IPR027417">
    <property type="entry name" value="P-loop_NTPase"/>
</dbReference>
<evidence type="ECO:0000259" key="13">
    <source>
        <dbReference type="PROSITE" id="PS51786"/>
    </source>
</evidence>
<keyword evidence="5 9" id="KW-0067">ATP-binding</keyword>
<comment type="caution">
    <text evidence="14">The sequence shown here is derived from an EMBL/GenBank/DDBJ whole genome shotgun (WGS) entry which is preliminary data.</text>
</comment>
<dbReference type="Proteomes" id="UP000539642">
    <property type="component" value="Unassembled WGS sequence"/>
</dbReference>
<dbReference type="Pfam" id="PF22667">
    <property type="entry name" value="Lon_lid"/>
    <property type="match status" value="1"/>
</dbReference>
<dbReference type="PROSITE" id="PS01046">
    <property type="entry name" value="LON_SER"/>
    <property type="match status" value="1"/>
</dbReference>
<dbReference type="InterPro" id="IPR014721">
    <property type="entry name" value="Ribsml_uS5_D2-typ_fold_subgr"/>
</dbReference>
<evidence type="ECO:0000256" key="11">
    <source>
        <dbReference type="PROSITE-ProRule" id="PRU01122"/>
    </source>
</evidence>
<dbReference type="Gene3D" id="3.40.50.2300">
    <property type="match status" value="1"/>
</dbReference>
<dbReference type="Gene3D" id="3.40.50.300">
    <property type="entry name" value="P-loop containing nucleotide triphosphate hydrolases"/>
    <property type="match status" value="1"/>
</dbReference>
<accession>A0A840V2X8</accession>
<feature type="binding site" evidence="9">
    <location>
        <begin position="256"/>
        <end position="263"/>
    </location>
    <ligand>
        <name>ATP</name>
        <dbReference type="ChEBI" id="CHEBI:30616"/>
    </ligand>
</feature>
<dbReference type="InterPro" id="IPR008269">
    <property type="entry name" value="Lon_proteolytic"/>
</dbReference>
<dbReference type="EC" id="3.4.21.53" evidence="7 11"/>
<dbReference type="PROSITE" id="PS51786">
    <property type="entry name" value="LON_PROTEOLYTIC"/>
    <property type="match status" value="1"/>
</dbReference>
<name>A0A840V2X8_9BACT</name>
<dbReference type="GO" id="GO:0005524">
    <property type="term" value="F:ATP binding"/>
    <property type="evidence" value="ECO:0007669"/>
    <property type="project" value="UniProtKB-KW"/>
</dbReference>
<evidence type="ECO:0000256" key="7">
    <source>
        <dbReference type="ARBA" id="ARBA00066743"/>
    </source>
</evidence>
<keyword evidence="2 9" id="KW-0547">Nucleotide-binding</keyword>
<dbReference type="PIRSF" id="PIRSF001174">
    <property type="entry name" value="Lon_proteas"/>
    <property type="match status" value="1"/>
</dbReference>
<comment type="similarity">
    <text evidence="11">Belongs to the peptidase S16 family.</text>
</comment>
<dbReference type="SMART" id="SM00382">
    <property type="entry name" value="AAA"/>
    <property type="match status" value="1"/>
</dbReference>
<evidence type="ECO:0000259" key="12">
    <source>
        <dbReference type="PROSITE" id="PS50110"/>
    </source>
</evidence>
<dbReference type="InterPro" id="IPR011006">
    <property type="entry name" value="CheY-like_superfamily"/>
</dbReference>
<gene>
    <name evidence="14" type="ORF">HNQ81_001951</name>
</gene>
<dbReference type="InterPro" id="IPR027065">
    <property type="entry name" value="Lon_Prtase"/>
</dbReference>
<dbReference type="InterPro" id="IPR004815">
    <property type="entry name" value="Lon_bac/euk-typ"/>
</dbReference>
<keyword evidence="15" id="KW-1185">Reference proteome</keyword>
<dbReference type="Gene3D" id="1.10.8.60">
    <property type="match status" value="1"/>
</dbReference>
<sequence>MFFRRKTVPIEAPSPAAAADEVSPLARLRSRIDEAQLPHHVTEAALRELEKMEKTDPAVAEYSVGHNYIDFILSLPWNVSSQCKLELARAQSILDTRHYGLNQVKQRILEFLAAKTLCGKARQNILIVDDEEIARANMEHVLKKDGYNCRGAENGVEALRILAEDDIDLIITDLKMDQMDGLELLHQVNRVSPEIPVMMITGFATVTSAVEALRKGAAHYLGKPVNLDELRRTVKEVLEKKLFVEMGRGPTLCFTGPPGTGKTSVGRAIAEALQRQFVRISLAGLRDEAELRGHRRTYVGALPGRIIAELKKIGVNNPVFMLDEIDKIGQDFRGDPASVLLEVLDPEQNVRFTDHYLDIPFDLSRVMFIATANDLSRIPAPLLDRMERIEFAGYTDREKQQIAQQFIVPRQLKAAGLPRTSIQFTPEAISRVITDYTRESGLRNLEREVADICRKIALLCLKADSHEQEVEIDGEMITRLLGPRKYFRDAAEGGAQVGIATGLVWAETGGEIISVETATMPGGGKLILTGSIGEVLQESAQAVLSFIRSRTREFNIRDDFFQDTDIHIHFPSGAIPKDGPSAGITIFAALLSLLTGRPARRDVALTGEMTLSGRILPVSGIREKVLAARRAGVRVVLLPRTNREAVEALAADVVEGIRITLIGTAAEAVDLVLESKAYILPL</sequence>
<dbReference type="Gene3D" id="1.20.5.5270">
    <property type="match status" value="1"/>
</dbReference>
<dbReference type="Gene3D" id="3.30.230.10">
    <property type="match status" value="1"/>
</dbReference>
<evidence type="ECO:0000256" key="6">
    <source>
        <dbReference type="ARBA" id="ARBA00050665"/>
    </source>
</evidence>
<dbReference type="GO" id="GO:0016887">
    <property type="term" value="F:ATP hydrolysis activity"/>
    <property type="evidence" value="ECO:0007669"/>
    <property type="project" value="InterPro"/>
</dbReference>
<evidence type="ECO:0000256" key="5">
    <source>
        <dbReference type="ARBA" id="ARBA00022840"/>
    </source>
</evidence>
<feature type="domain" description="Lon proteolytic" evidence="13">
    <location>
        <begin position="494"/>
        <end position="675"/>
    </location>
</feature>
<evidence type="ECO:0000256" key="4">
    <source>
        <dbReference type="ARBA" id="ARBA00022825"/>
    </source>
</evidence>
<feature type="modified residue" description="4-aspartylphosphate" evidence="10">
    <location>
        <position position="173"/>
    </location>
</feature>
<dbReference type="PROSITE" id="PS50110">
    <property type="entry name" value="RESPONSE_REGULATORY"/>
    <property type="match status" value="1"/>
</dbReference>
<dbReference type="InterPro" id="IPR003593">
    <property type="entry name" value="AAA+_ATPase"/>
</dbReference>
<proteinExistence type="inferred from homology"/>
<dbReference type="InterPro" id="IPR001789">
    <property type="entry name" value="Sig_transdc_resp-reg_receiver"/>
</dbReference>
<feature type="domain" description="Response regulatory" evidence="12">
    <location>
        <begin position="124"/>
        <end position="238"/>
    </location>
</feature>
<evidence type="ECO:0000256" key="3">
    <source>
        <dbReference type="ARBA" id="ARBA00022801"/>
    </source>
</evidence>
<dbReference type="AlphaFoldDB" id="A0A840V2X8"/>
<keyword evidence="4 11" id="KW-0720">Serine protease</keyword>
<dbReference type="PANTHER" id="PTHR10046">
    <property type="entry name" value="ATP DEPENDENT LON PROTEASE FAMILY MEMBER"/>
    <property type="match status" value="1"/>
</dbReference>
<keyword evidence="3 11" id="KW-0378">Hydrolase</keyword>
<dbReference type="InterPro" id="IPR008268">
    <property type="entry name" value="Peptidase_S16_AS"/>
</dbReference>
<dbReference type="Pfam" id="PF00004">
    <property type="entry name" value="AAA"/>
    <property type="match status" value="1"/>
</dbReference>
<dbReference type="SUPFAM" id="SSF52540">
    <property type="entry name" value="P-loop containing nucleoside triphosphate hydrolases"/>
    <property type="match status" value="1"/>
</dbReference>
<dbReference type="Pfam" id="PF00072">
    <property type="entry name" value="Response_reg"/>
    <property type="match status" value="1"/>
</dbReference>
<evidence type="ECO:0000313" key="14">
    <source>
        <dbReference type="EMBL" id="MBB5348220.1"/>
    </source>
</evidence>
<dbReference type="SMART" id="SM00448">
    <property type="entry name" value="REC"/>
    <property type="match status" value="1"/>
</dbReference>
<evidence type="ECO:0000256" key="1">
    <source>
        <dbReference type="ARBA" id="ARBA00022670"/>
    </source>
</evidence>
<dbReference type="GO" id="GO:0030163">
    <property type="term" value="P:protein catabolic process"/>
    <property type="evidence" value="ECO:0007669"/>
    <property type="project" value="InterPro"/>
</dbReference>
<reference evidence="14 15" key="1">
    <citation type="submission" date="2020-08" db="EMBL/GenBank/DDBJ databases">
        <title>Genomic Encyclopedia of Type Strains, Phase IV (KMG-IV): sequencing the most valuable type-strain genomes for metagenomic binning, comparative biology and taxonomic classification.</title>
        <authorList>
            <person name="Goeker M."/>
        </authorList>
    </citation>
    <scope>NUCLEOTIDE SEQUENCE [LARGE SCALE GENOMIC DNA]</scope>
    <source>
        <strain evidence="14 15">DSM 28570</strain>
    </source>
</reference>
<evidence type="ECO:0000256" key="9">
    <source>
        <dbReference type="PIRSR" id="PIRSR001174-2"/>
    </source>
</evidence>
<dbReference type="PRINTS" id="PR00830">
    <property type="entry name" value="ENDOLAPTASE"/>
</dbReference>
<dbReference type="SUPFAM" id="SSF52172">
    <property type="entry name" value="CheY-like"/>
    <property type="match status" value="1"/>
</dbReference>
<keyword evidence="10" id="KW-0597">Phosphoprotein</keyword>
<dbReference type="FunFam" id="3.40.50.300:FF:000021">
    <property type="entry name" value="Lon protease homolog"/>
    <property type="match status" value="1"/>
</dbReference>
<keyword evidence="1 11" id="KW-0645">Protease</keyword>
<evidence type="ECO:0000256" key="10">
    <source>
        <dbReference type="PROSITE-ProRule" id="PRU00169"/>
    </source>
</evidence>
<dbReference type="InterPro" id="IPR003959">
    <property type="entry name" value="ATPase_AAA_core"/>
</dbReference>
<dbReference type="Pfam" id="PF05362">
    <property type="entry name" value="Lon_C"/>
    <property type="match status" value="1"/>
</dbReference>
<protein>
    <recommendedName>
        <fullName evidence="7 11">endopeptidase La</fullName>
        <ecNumber evidence="7 11">3.4.21.53</ecNumber>
    </recommendedName>
</protein>
<feature type="active site" evidence="8 11">
    <location>
        <position position="581"/>
    </location>
</feature>
<dbReference type="InterPro" id="IPR020568">
    <property type="entry name" value="Ribosomal_Su5_D2-typ_SF"/>
</dbReference>
<dbReference type="GO" id="GO:0004252">
    <property type="term" value="F:serine-type endopeptidase activity"/>
    <property type="evidence" value="ECO:0007669"/>
    <property type="project" value="UniProtKB-UniRule"/>
</dbReference>
<evidence type="ECO:0000256" key="2">
    <source>
        <dbReference type="ARBA" id="ARBA00022741"/>
    </source>
</evidence>
<dbReference type="GO" id="GO:0004176">
    <property type="term" value="F:ATP-dependent peptidase activity"/>
    <property type="evidence" value="ECO:0007669"/>
    <property type="project" value="UniProtKB-UniRule"/>
</dbReference>
<dbReference type="EMBL" id="JACHEO010000010">
    <property type="protein sequence ID" value="MBB5348220.1"/>
    <property type="molecule type" value="Genomic_DNA"/>
</dbReference>
<organism evidence="14 15">
    <name type="scientific">Desulfoprunum benzoelyticum</name>
    <dbReference type="NCBI Taxonomy" id="1506996"/>
    <lineage>
        <taxon>Bacteria</taxon>
        <taxon>Pseudomonadati</taxon>
        <taxon>Thermodesulfobacteriota</taxon>
        <taxon>Desulfobulbia</taxon>
        <taxon>Desulfobulbales</taxon>
        <taxon>Desulfobulbaceae</taxon>
        <taxon>Desulfoprunum</taxon>
    </lineage>
</organism>
<dbReference type="NCBIfam" id="TIGR00763">
    <property type="entry name" value="lon"/>
    <property type="match status" value="1"/>
</dbReference>
<comment type="catalytic activity">
    <reaction evidence="6 11">
        <text>Hydrolysis of proteins in presence of ATP.</text>
        <dbReference type="EC" id="3.4.21.53"/>
    </reaction>
</comment>
<dbReference type="CDD" id="cd19500">
    <property type="entry name" value="RecA-like_Lon"/>
    <property type="match status" value="1"/>
</dbReference>